<keyword evidence="3" id="KW-1185">Reference proteome</keyword>
<dbReference type="EMBL" id="BMAT01012733">
    <property type="protein sequence ID" value="GFR98261.1"/>
    <property type="molecule type" value="Genomic_DNA"/>
</dbReference>
<feature type="compositionally biased region" description="Low complexity" evidence="1">
    <location>
        <begin position="358"/>
        <end position="367"/>
    </location>
</feature>
<dbReference type="AlphaFoldDB" id="A0AAV4HK70"/>
<feature type="compositionally biased region" description="Low complexity" evidence="1">
    <location>
        <begin position="92"/>
        <end position="138"/>
    </location>
</feature>
<feature type="compositionally biased region" description="Polar residues" evidence="1">
    <location>
        <begin position="1"/>
        <end position="19"/>
    </location>
</feature>
<evidence type="ECO:0000313" key="2">
    <source>
        <dbReference type="EMBL" id="GFR98261.1"/>
    </source>
</evidence>
<gene>
    <name evidence="2" type="ORF">ElyMa_006345400</name>
</gene>
<proteinExistence type="predicted"/>
<feature type="compositionally biased region" description="Polar residues" evidence="1">
    <location>
        <begin position="245"/>
        <end position="280"/>
    </location>
</feature>
<feature type="region of interest" description="Disordered" evidence="1">
    <location>
        <begin position="203"/>
        <end position="381"/>
    </location>
</feature>
<feature type="compositionally biased region" description="Polar residues" evidence="1">
    <location>
        <begin position="318"/>
        <end position="328"/>
    </location>
</feature>
<organism evidence="2 3">
    <name type="scientific">Elysia marginata</name>
    <dbReference type="NCBI Taxonomy" id="1093978"/>
    <lineage>
        <taxon>Eukaryota</taxon>
        <taxon>Metazoa</taxon>
        <taxon>Spiralia</taxon>
        <taxon>Lophotrochozoa</taxon>
        <taxon>Mollusca</taxon>
        <taxon>Gastropoda</taxon>
        <taxon>Heterobranchia</taxon>
        <taxon>Euthyneura</taxon>
        <taxon>Panpulmonata</taxon>
        <taxon>Sacoglossa</taxon>
        <taxon>Placobranchoidea</taxon>
        <taxon>Plakobranchidae</taxon>
        <taxon>Elysia</taxon>
    </lineage>
</organism>
<feature type="compositionally biased region" description="Polar residues" evidence="1">
    <location>
        <begin position="225"/>
        <end position="237"/>
    </location>
</feature>
<name>A0AAV4HK70_9GAST</name>
<comment type="caution">
    <text evidence="2">The sequence shown here is derived from an EMBL/GenBank/DDBJ whole genome shotgun (WGS) entry which is preliminary data.</text>
</comment>
<reference evidence="2 3" key="1">
    <citation type="journal article" date="2021" name="Elife">
        <title>Chloroplast acquisition without the gene transfer in kleptoplastic sea slugs, Plakobranchus ocellatus.</title>
        <authorList>
            <person name="Maeda T."/>
            <person name="Takahashi S."/>
            <person name="Yoshida T."/>
            <person name="Shimamura S."/>
            <person name="Takaki Y."/>
            <person name="Nagai Y."/>
            <person name="Toyoda A."/>
            <person name="Suzuki Y."/>
            <person name="Arimoto A."/>
            <person name="Ishii H."/>
            <person name="Satoh N."/>
            <person name="Nishiyama T."/>
            <person name="Hasebe M."/>
            <person name="Maruyama T."/>
            <person name="Minagawa J."/>
            <person name="Obokata J."/>
            <person name="Shigenobu S."/>
        </authorList>
    </citation>
    <scope>NUCLEOTIDE SEQUENCE [LARGE SCALE GENOMIC DNA]</scope>
</reference>
<feature type="compositionally biased region" description="Low complexity" evidence="1">
    <location>
        <begin position="285"/>
        <end position="300"/>
    </location>
</feature>
<evidence type="ECO:0000256" key="1">
    <source>
        <dbReference type="SAM" id="MobiDB-lite"/>
    </source>
</evidence>
<dbReference type="Proteomes" id="UP000762676">
    <property type="component" value="Unassembled WGS sequence"/>
</dbReference>
<feature type="compositionally biased region" description="Low complexity" evidence="1">
    <location>
        <begin position="203"/>
        <end position="215"/>
    </location>
</feature>
<evidence type="ECO:0000313" key="3">
    <source>
        <dbReference type="Proteomes" id="UP000762676"/>
    </source>
</evidence>
<feature type="compositionally biased region" description="Basic and acidic residues" evidence="1">
    <location>
        <begin position="371"/>
        <end position="381"/>
    </location>
</feature>
<protein>
    <submittedName>
        <fullName evidence="2">Uncharacterized protein</fullName>
    </submittedName>
</protein>
<sequence length="381" mass="40262">MPGTMNHNSVNNSGIITGNHTRDTTGSRHLTGTRRPLSQQQQQQQQQQQRQKPPQQQQQQQHQCPRLGREKAVIPSGLSKHSTPTHDRGVGSRSQPQPSSSQQISPKSAVPSSLGSTSKSLTTSTLSSSPSSSSTPSIPKPLLLTPLAPISCPSVSSGILSTTQLFPNNSALLAACGVPRPTSPQLSPNSKLAHVFSSYPSLKPSSKSFSFPSSSEEVPDDVIPETQSQNEPSSLNSYLHEANGSYASETHATSGSALSPSSMQLSTQTPDFASGNSVSDTKSRNNNNYNNNNNNNNNNNIIDDAPPHSGVSCLPSVQGLSPHSQVEGSQGMLAPGQSNSQLEEPGNPSDAPQQCDISRSTGGSSSSELQVPREKVRNSFL</sequence>
<feature type="region of interest" description="Disordered" evidence="1">
    <location>
        <begin position="1"/>
        <end position="138"/>
    </location>
</feature>
<accession>A0AAV4HK70</accession>
<feature type="compositionally biased region" description="Low complexity" evidence="1">
    <location>
        <begin position="39"/>
        <end position="63"/>
    </location>
</feature>